<accession>A0A1H3DEI6</accession>
<dbReference type="RefSeq" id="WP_091332533.1">
    <property type="nucleotide sequence ID" value="NZ_FNOW01000008.1"/>
</dbReference>
<evidence type="ECO:0000313" key="2">
    <source>
        <dbReference type="Proteomes" id="UP000198672"/>
    </source>
</evidence>
<dbReference type="EMBL" id="FNOW01000008">
    <property type="protein sequence ID" value="SDX64767.1"/>
    <property type="molecule type" value="Genomic_DNA"/>
</dbReference>
<organism evidence="1 2">
    <name type="scientific">Allochromatium warmingii</name>
    <name type="common">Chromatium warmingii</name>
    <dbReference type="NCBI Taxonomy" id="61595"/>
    <lineage>
        <taxon>Bacteria</taxon>
        <taxon>Pseudomonadati</taxon>
        <taxon>Pseudomonadota</taxon>
        <taxon>Gammaproteobacteria</taxon>
        <taxon>Chromatiales</taxon>
        <taxon>Chromatiaceae</taxon>
        <taxon>Allochromatium</taxon>
    </lineage>
</organism>
<gene>
    <name evidence="1" type="ORF">SAMN05421644_10890</name>
</gene>
<reference evidence="2" key="1">
    <citation type="submission" date="2016-10" db="EMBL/GenBank/DDBJ databases">
        <authorList>
            <person name="Varghese N."/>
            <person name="Submissions S."/>
        </authorList>
    </citation>
    <scope>NUCLEOTIDE SEQUENCE [LARGE SCALE GENOMIC DNA]</scope>
    <source>
        <strain evidence="2">DSM 173</strain>
    </source>
</reference>
<dbReference type="Proteomes" id="UP000198672">
    <property type="component" value="Unassembled WGS sequence"/>
</dbReference>
<evidence type="ECO:0000313" key="1">
    <source>
        <dbReference type="EMBL" id="SDX64767.1"/>
    </source>
</evidence>
<dbReference type="STRING" id="61595.SAMN05421644_10890"/>
<proteinExistence type="predicted"/>
<dbReference type="AlphaFoldDB" id="A0A1H3DEI6"/>
<sequence>MAGHIGAYLVQERAQALETACQADTSRARLEALLAEMVAQLEPVLCGLQALDPPAESAATATEAMALDRPALEALLLRMQALLEAGDTEVSDWLAELSALVRGSPVADALPPLQQAIDEYAFDDALTQVQRLRAAMSMKF</sequence>
<keyword evidence="2" id="KW-1185">Reference proteome</keyword>
<protein>
    <submittedName>
        <fullName evidence="1">Uncharacterized protein</fullName>
    </submittedName>
</protein>
<name>A0A1H3DEI6_ALLWA</name>